<dbReference type="InterPro" id="IPR000157">
    <property type="entry name" value="TIR_dom"/>
</dbReference>
<evidence type="ECO:0000313" key="3">
    <source>
        <dbReference type="EMBL" id="MDT0416822.1"/>
    </source>
</evidence>
<dbReference type="PROSITE" id="PS50104">
    <property type="entry name" value="TIR"/>
    <property type="match status" value="1"/>
</dbReference>
<organism evidence="3 4">
    <name type="scientific">Streptomyces evansiae</name>
    <dbReference type="NCBI Taxonomy" id="3075535"/>
    <lineage>
        <taxon>Bacteria</taxon>
        <taxon>Bacillati</taxon>
        <taxon>Actinomycetota</taxon>
        <taxon>Actinomycetes</taxon>
        <taxon>Kitasatosporales</taxon>
        <taxon>Streptomycetaceae</taxon>
        <taxon>Streptomyces</taxon>
    </lineage>
</organism>
<keyword evidence="3" id="KW-0675">Receptor</keyword>
<evidence type="ECO:0000259" key="2">
    <source>
        <dbReference type="PROSITE" id="PS50104"/>
    </source>
</evidence>
<proteinExistence type="predicted"/>
<dbReference type="EMBL" id="JAVRER010000021">
    <property type="protein sequence ID" value="MDT0416822.1"/>
    <property type="molecule type" value="Genomic_DNA"/>
</dbReference>
<dbReference type="Gene3D" id="3.40.50.10140">
    <property type="entry name" value="Toll/interleukin-1 receptor homology (TIR) domain"/>
    <property type="match status" value="1"/>
</dbReference>
<dbReference type="AlphaFoldDB" id="A0ABD5E8A3"/>
<feature type="compositionally biased region" description="Basic and acidic residues" evidence="1">
    <location>
        <begin position="229"/>
        <end position="250"/>
    </location>
</feature>
<accession>A0ABD5E8A3</accession>
<gene>
    <name evidence="3" type="ORF">RM574_15125</name>
</gene>
<feature type="region of interest" description="Disordered" evidence="1">
    <location>
        <begin position="215"/>
        <end position="250"/>
    </location>
</feature>
<comment type="caution">
    <text evidence="3">The sequence shown here is derived from an EMBL/GenBank/DDBJ whole genome shotgun (WGS) entry which is preliminary data.</text>
</comment>
<name>A0ABD5E8A3_9ACTN</name>
<sequence length="250" mass="27543">MPEIFINYRTGDGESAAAHLRDKLVERFGNRHVFYASRSIELGDDYEEKLEKALRQCSVLIAVIGPRWTTFGKKLASREDWVRREIEKALHWGTPVIPVLLGRHMPRISAADLPEELAPLADLQSAVFDTHDVEGGVRRIGDAVAALVPGLEVEPDSPAPEPGAVANKTGDVGGNAVQARDVNGGLDFGTRMGEVNGQVHTGSGDLLHNPRFHHGDRHFHGDGATYVEGDQRGETRHYYGERRRDAEEGR</sequence>
<dbReference type="RefSeq" id="WP_093854775.1">
    <property type="nucleotide sequence ID" value="NZ_JAVRER010000021.1"/>
</dbReference>
<feature type="domain" description="TIR" evidence="2">
    <location>
        <begin position="1"/>
        <end position="144"/>
    </location>
</feature>
<dbReference type="InterPro" id="IPR035897">
    <property type="entry name" value="Toll_tir_struct_dom_sf"/>
</dbReference>
<protein>
    <submittedName>
        <fullName evidence="3">Toll/interleukin-1 receptor domain-containing protein</fullName>
    </submittedName>
</protein>
<dbReference type="Proteomes" id="UP001183607">
    <property type="component" value="Unassembled WGS sequence"/>
</dbReference>
<evidence type="ECO:0000256" key="1">
    <source>
        <dbReference type="SAM" id="MobiDB-lite"/>
    </source>
</evidence>
<dbReference type="Pfam" id="PF13676">
    <property type="entry name" value="TIR_2"/>
    <property type="match status" value="1"/>
</dbReference>
<evidence type="ECO:0000313" key="4">
    <source>
        <dbReference type="Proteomes" id="UP001183607"/>
    </source>
</evidence>
<dbReference type="SUPFAM" id="SSF52200">
    <property type="entry name" value="Toll/Interleukin receptor TIR domain"/>
    <property type="match status" value="1"/>
</dbReference>
<reference evidence="4" key="1">
    <citation type="submission" date="2023-07" db="EMBL/GenBank/DDBJ databases">
        <title>30 novel species of actinomycetes from the DSMZ collection.</title>
        <authorList>
            <person name="Nouioui I."/>
        </authorList>
    </citation>
    <scope>NUCLEOTIDE SEQUENCE [LARGE SCALE GENOMIC DNA]</scope>
    <source>
        <strain evidence="4">DSM 41982</strain>
    </source>
</reference>